<feature type="transmembrane region" description="Helical" evidence="11">
    <location>
        <begin position="85"/>
        <end position="102"/>
    </location>
</feature>
<organism evidence="12 13">
    <name type="scientific">Chlorella ohadii</name>
    <dbReference type="NCBI Taxonomy" id="2649997"/>
    <lineage>
        <taxon>Eukaryota</taxon>
        <taxon>Viridiplantae</taxon>
        <taxon>Chlorophyta</taxon>
        <taxon>core chlorophytes</taxon>
        <taxon>Trebouxiophyceae</taxon>
        <taxon>Chlorellales</taxon>
        <taxon>Chlorellaceae</taxon>
        <taxon>Chlorella clade</taxon>
        <taxon>Chlorella</taxon>
    </lineage>
</organism>
<gene>
    <name evidence="12" type="ORF">COHA_002434</name>
</gene>
<protein>
    <submittedName>
        <fullName evidence="12">Uncharacterized protein</fullName>
    </submittedName>
</protein>
<name>A0AAD5H808_9CHLO</name>
<dbReference type="PANTHER" id="PTHR34787:SF1">
    <property type="entry name" value="PHOTOSYSTEM I REACTION CENTER SUBUNIT VI-2, CHLOROPLASTIC"/>
    <property type="match status" value="1"/>
</dbReference>
<keyword evidence="4" id="KW-0150">Chloroplast</keyword>
<keyword evidence="11" id="KW-1133">Transmembrane helix</keyword>
<keyword evidence="5" id="KW-0602">Photosynthesis</keyword>
<evidence type="ECO:0000313" key="12">
    <source>
        <dbReference type="EMBL" id="KAI7843890.1"/>
    </source>
</evidence>
<accession>A0AAD5H808</accession>
<evidence type="ECO:0000256" key="3">
    <source>
        <dbReference type="ARBA" id="ARBA00010155"/>
    </source>
</evidence>
<keyword evidence="10 11" id="KW-0472">Membrane</keyword>
<dbReference type="Pfam" id="PF03244">
    <property type="entry name" value="PSI_PsaH"/>
    <property type="match status" value="1"/>
</dbReference>
<keyword evidence="6" id="KW-0934">Plastid</keyword>
<evidence type="ECO:0000256" key="8">
    <source>
        <dbReference type="ARBA" id="ARBA00022836"/>
    </source>
</evidence>
<keyword evidence="9" id="KW-0793">Thylakoid</keyword>
<evidence type="ECO:0000256" key="4">
    <source>
        <dbReference type="ARBA" id="ARBA00022528"/>
    </source>
</evidence>
<proteinExistence type="inferred from homology"/>
<comment type="caution">
    <text evidence="12">The sequence shown here is derived from an EMBL/GenBank/DDBJ whole genome shotgun (WGS) entry which is preliminary data.</text>
</comment>
<dbReference type="GO" id="GO:0009538">
    <property type="term" value="C:photosystem I reaction center"/>
    <property type="evidence" value="ECO:0007669"/>
    <property type="project" value="InterPro"/>
</dbReference>
<evidence type="ECO:0000256" key="9">
    <source>
        <dbReference type="ARBA" id="ARBA00023078"/>
    </source>
</evidence>
<dbReference type="Proteomes" id="UP001205105">
    <property type="component" value="Unassembled WGS sequence"/>
</dbReference>
<sequence length="128" mass="14012">MQATFTQKAAVAARPVQARTQRRVQARRVAVAAKYGEESRYFDLKDLENTVGSWDMYGQEDKSRYNGLQSEFFERAANGLSRREYILGLVAIGGAGILAWGGKGAADVRLPITVGPQQPAQVGPRGRL</sequence>
<evidence type="ECO:0000256" key="1">
    <source>
        <dbReference type="ARBA" id="ARBA00002502"/>
    </source>
</evidence>
<reference evidence="12" key="1">
    <citation type="submission" date="2020-11" db="EMBL/GenBank/DDBJ databases">
        <title>Chlorella ohadii genome sequencing and assembly.</title>
        <authorList>
            <person name="Murik O."/>
            <person name="Treves H."/>
            <person name="Kedem I."/>
            <person name="Shotland Y."/>
            <person name="Kaplan A."/>
        </authorList>
    </citation>
    <scope>NUCLEOTIDE SEQUENCE</scope>
    <source>
        <strain evidence="12">1</strain>
    </source>
</reference>
<comment type="subcellular location">
    <subcellularLocation>
        <location evidence="2">Plastid</location>
        <location evidence="2">Chloroplast thylakoid membrane</location>
        <topology evidence="2">Single-pass membrane protein</topology>
    </subcellularLocation>
</comment>
<dbReference type="InterPro" id="IPR004928">
    <property type="entry name" value="PSI_PsaH"/>
</dbReference>
<evidence type="ECO:0000256" key="2">
    <source>
        <dbReference type="ARBA" id="ARBA00004581"/>
    </source>
</evidence>
<dbReference type="GO" id="GO:0009535">
    <property type="term" value="C:chloroplast thylakoid membrane"/>
    <property type="evidence" value="ECO:0007669"/>
    <property type="project" value="UniProtKB-SubCell"/>
</dbReference>
<evidence type="ECO:0000313" key="13">
    <source>
        <dbReference type="Proteomes" id="UP001205105"/>
    </source>
</evidence>
<evidence type="ECO:0000256" key="6">
    <source>
        <dbReference type="ARBA" id="ARBA00022640"/>
    </source>
</evidence>
<dbReference type="GO" id="GO:0015979">
    <property type="term" value="P:photosynthesis"/>
    <property type="evidence" value="ECO:0007669"/>
    <property type="project" value="UniProtKB-KW"/>
</dbReference>
<dbReference type="EMBL" id="JADXDR010000035">
    <property type="protein sequence ID" value="KAI7843890.1"/>
    <property type="molecule type" value="Genomic_DNA"/>
</dbReference>
<evidence type="ECO:0000256" key="7">
    <source>
        <dbReference type="ARBA" id="ARBA00022692"/>
    </source>
</evidence>
<dbReference type="PANTHER" id="PTHR34787">
    <property type="entry name" value="PHOTOSYSTEM I REACTION CENTER SUBUNIT VI-2, CHLOROPLASTIC"/>
    <property type="match status" value="1"/>
</dbReference>
<comment type="function">
    <text evidence="1">Possible role could be the docking of the LHC I antenna complex to the core complex.</text>
</comment>
<keyword evidence="13" id="KW-1185">Reference proteome</keyword>
<comment type="similarity">
    <text evidence="3">Belongs to the psaH family.</text>
</comment>
<evidence type="ECO:0000256" key="10">
    <source>
        <dbReference type="ARBA" id="ARBA00023136"/>
    </source>
</evidence>
<dbReference type="AlphaFoldDB" id="A0AAD5H808"/>
<evidence type="ECO:0000256" key="5">
    <source>
        <dbReference type="ARBA" id="ARBA00022531"/>
    </source>
</evidence>
<keyword evidence="7 11" id="KW-0812">Transmembrane</keyword>
<keyword evidence="8" id="KW-0603">Photosystem I</keyword>
<evidence type="ECO:0000256" key="11">
    <source>
        <dbReference type="SAM" id="Phobius"/>
    </source>
</evidence>